<protein>
    <submittedName>
        <fullName evidence="4">Peptidase M14</fullName>
    </submittedName>
</protein>
<dbReference type="SMART" id="SM00631">
    <property type="entry name" value="Zn_pept"/>
    <property type="match status" value="1"/>
</dbReference>
<accession>A0A2S9VFG5</accession>
<dbReference type="GO" id="GO:0008270">
    <property type="term" value="F:zinc ion binding"/>
    <property type="evidence" value="ECO:0007669"/>
    <property type="project" value="InterPro"/>
</dbReference>
<dbReference type="GO" id="GO:0004181">
    <property type="term" value="F:metallocarboxypeptidase activity"/>
    <property type="evidence" value="ECO:0007669"/>
    <property type="project" value="InterPro"/>
</dbReference>
<feature type="domain" description="Peptidase M14" evidence="3">
    <location>
        <begin position="70"/>
        <end position="367"/>
    </location>
</feature>
<keyword evidence="2" id="KW-0812">Transmembrane</keyword>
<dbReference type="AlphaFoldDB" id="A0A2S9VFG5"/>
<comment type="caution">
    <text evidence="4">The sequence shown here is derived from an EMBL/GenBank/DDBJ whole genome shotgun (WGS) entry which is preliminary data.</text>
</comment>
<reference evidence="5" key="1">
    <citation type="journal article" date="2020" name="Int. J. Syst. Evol. Microbiol.">
        <title>Alteromonas alba sp. nov., a marine bacterium isolated from the seawater of the West Pacific Ocean.</title>
        <authorList>
            <person name="Sun C."/>
            <person name="Wu Y.-H."/>
            <person name="Xamxidin M."/>
            <person name="Cheng H."/>
            <person name="Xu X.-W."/>
        </authorList>
    </citation>
    <scope>NUCLEOTIDE SEQUENCE [LARGE SCALE GENOMIC DNA]</scope>
    <source>
        <strain evidence="5">190</strain>
    </source>
</reference>
<dbReference type="Proteomes" id="UP000238949">
    <property type="component" value="Unassembled WGS sequence"/>
</dbReference>
<dbReference type="EMBL" id="PVNP01000013">
    <property type="protein sequence ID" value="PRO75212.1"/>
    <property type="molecule type" value="Genomic_DNA"/>
</dbReference>
<dbReference type="Gene3D" id="3.40.630.10">
    <property type="entry name" value="Zn peptidases"/>
    <property type="match status" value="1"/>
</dbReference>
<gene>
    <name evidence="4" type="ORF">C6Y40_01595</name>
</gene>
<evidence type="ECO:0000313" key="4">
    <source>
        <dbReference type="EMBL" id="PRO75212.1"/>
    </source>
</evidence>
<comment type="similarity">
    <text evidence="1">Belongs to the peptidase M14 family.</text>
</comment>
<dbReference type="Pfam" id="PF00246">
    <property type="entry name" value="Peptidase_M14"/>
    <property type="match status" value="1"/>
</dbReference>
<dbReference type="InterPro" id="IPR029062">
    <property type="entry name" value="Class_I_gatase-like"/>
</dbReference>
<proteinExistence type="inferred from homology"/>
<keyword evidence="2" id="KW-0472">Membrane</keyword>
<keyword evidence="5" id="KW-1185">Reference proteome</keyword>
<evidence type="ECO:0000256" key="1">
    <source>
        <dbReference type="PROSITE-ProRule" id="PRU01379"/>
    </source>
</evidence>
<evidence type="ECO:0000256" key="2">
    <source>
        <dbReference type="SAM" id="Phobius"/>
    </source>
</evidence>
<dbReference type="PROSITE" id="PS52035">
    <property type="entry name" value="PEPTIDASE_M14"/>
    <property type="match status" value="1"/>
</dbReference>
<dbReference type="GO" id="GO:0006508">
    <property type="term" value="P:proteolysis"/>
    <property type="evidence" value="ECO:0007669"/>
    <property type="project" value="InterPro"/>
</dbReference>
<organism evidence="4 5">
    <name type="scientific">Alteromonas alba</name>
    <dbReference type="NCBI Taxonomy" id="2079529"/>
    <lineage>
        <taxon>Bacteria</taxon>
        <taxon>Pseudomonadati</taxon>
        <taxon>Pseudomonadota</taxon>
        <taxon>Gammaproteobacteria</taxon>
        <taxon>Alteromonadales</taxon>
        <taxon>Alteromonadaceae</taxon>
        <taxon>Alteromonas/Salinimonas group</taxon>
        <taxon>Alteromonas</taxon>
    </lineage>
</organism>
<feature type="transmembrane region" description="Helical" evidence="2">
    <location>
        <begin position="20"/>
        <end position="40"/>
    </location>
</feature>
<comment type="caution">
    <text evidence="1">Lacks conserved residue(s) required for the propagation of feature annotation.</text>
</comment>
<sequence length="867" mass="96158">MLSAPITTNSTPLRSCLARLYTVLIVALSLCFSAMATAGGKPARAYLPDNVELDPAIPTPESVLGYNVGDWHVRHDLLVTYMRSLAAASDRITLEVTGYTHEQRPLLLLTITAPQNRSKLEDWRTAHMAQVQQGKKTPADAPLFFYMGYSVHGNEPSGANASLLVAYYLAAAQDERVTRLLQENVVLLDPSYNPDGLSRFAHWANMHKGKVLNADPAHREHQEGWPNGRTNHYWFDLNRDWLMMVHPESQARISKFQHWRPHVLTDFHEMGTNSSYFFQPGVPSRKNPFTPEGNVRLTNALAEYYVSAFDSEKQLYFSQEGFDDFYYGKGSSYPDAQGSIGVLFEQASSRGHLQDSINGPLAFPQTIQNQFTMSVAVFDGAMANKAALLDYQHNFYKETAELASQDDNAAYLIHEPQDSWRLEKARWVLTQHNIRYQQPREDIEVNDTVYKANSTLVVPLAQPQYRLIKSLFSTQQDFVDNTFYDVSNFNLPLAFDLTFAPMSSRELRRAKFTDTSPSPAPIVPVDSDAYAYAFEWHHYKTPALLQQLLDKGVAARIATQPFTAATTQGNLSLAAGTIVIPRGVPQPQALIELVNAAAVDAGVQVLSLSSGFTTTGIDIGSRSMVPVKAPKVLLVGGEGVSPYQAGEVWHYLDTQVGMPVTLVEQRHLDNVSLHDYTHVVFVGGRYDLPEGVDETLTDWVRAGGTLVGQTSALRLFARHNWLDIKLSSRQDVADLFSDKKLTFADRSAHNAQQLVAGAVYQASIDTSHPLFYGYDAPRLNLFKTSNMMVFSNASPTVVPARYTDSPLVAGFSADPVANEIAGSVAVVAEAMGRGRVIGFTDDPQFRGFWYGTNKLMSNALFMAEAIN</sequence>
<dbReference type="SUPFAM" id="SSF53187">
    <property type="entry name" value="Zn-dependent exopeptidases"/>
    <property type="match status" value="1"/>
</dbReference>
<dbReference type="SUPFAM" id="SSF52317">
    <property type="entry name" value="Class I glutamine amidotransferase-like"/>
    <property type="match status" value="1"/>
</dbReference>
<evidence type="ECO:0000313" key="5">
    <source>
        <dbReference type="Proteomes" id="UP000238949"/>
    </source>
</evidence>
<evidence type="ECO:0000259" key="3">
    <source>
        <dbReference type="PROSITE" id="PS52035"/>
    </source>
</evidence>
<keyword evidence="2" id="KW-1133">Transmembrane helix</keyword>
<dbReference type="InterPro" id="IPR000834">
    <property type="entry name" value="Peptidase_M14"/>
</dbReference>
<dbReference type="OrthoDB" id="9758209at2"/>
<name>A0A2S9VFG5_9ALTE</name>